<sequence>MSYPAEPDFVWYASYGANMCAERLHCYVAGGTPPGGSRANPGCRNTTLPCQSRAVWLRGGVYFALASPMWSGGLAMYDPALPGATPARAYLVTAEQFHDIAAQEMYRSQRAAAGAVGAVVAAGRQQWGQGRYETVLYAGELEGRPILTFTASWGWDEVEPVAPSAAYLSVIGTGLRQGHVWAPARTAAYLAGRPGAAGVWSPAAVARLVG</sequence>
<dbReference type="Gene3D" id="3.10.490.10">
    <property type="entry name" value="Gamma-glutamyl cyclotransferase-like"/>
    <property type="match status" value="1"/>
</dbReference>
<dbReference type="EMBL" id="BAABDD010000031">
    <property type="protein sequence ID" value="GAA3760695.1"/>
    <property type="molecule type" value="Genomic_DNA"/>
</dbReference>
<reference evidence="2" key="1">
    <citation type="journal article" date="2019" name="Int. J. Syst. Evol. Microbiol.">
        <title>The Global Catalogue of Microorganisms (GCM) 10K type strain sequencing project: providing services to taxonomists for standard genome sequencing and annotation.</title>
        <authorList>
            <consortium name="The Broad Institute Genomics Platform"/>
            <consortium name="The Broad Institute Genome Sequencing Center for Infectious Disease"/>
            <person name="Wu L."/>
            <person name="Ma J."/>
        </authorList>
    </citation>
    <scope>NUCLEOTIDE SEQUENCE [LARGE SCALE GENOMIC DNA]</scope>
    <source>
        <strain evidence="2">JCM 17137</strain>
    </source>
</reference>
<evidence type="ECO:0000313" key="2">
    <source>
        <dbReference type="Proteomes" id="UP001500908"/>
    </source>
</evidence>
<accession>A0ABP7GCJ0</accession>
<name>A0ABP7GCJ0_9ACTN</name>
<keyword evidence="2" id="KW-1185">Reference proteome</keyword>
<evidence type="ECO:0000313" key="1">
    <source>
        <dbReference type="EMBL" id="GAA3760695.1"/>
    </source>
</evidence>
<gene>
    <name evidence="1" type="ORF">GCM10022402_43180</name>
</gene>
<proteinExistence type="predicted"/>
<dbReference type="Proteomes" id="UP001500908">
    <property type="component" value="Unassembled WGS sequence"/>
</dbReference>
<dbReference type="RefSeq" id="WP_344975574.1">
    <property type="nucleotide sequence ID" value="NZ_BAABDD010000031.1"/>
</dbReference>
<evidence type="ECO:0008006" key="3">
    <source>
        <dbReference type="Google" id="ProtNLM"/>
    </source>
</evidence>
<comment type="caution">
    <text evidence="1">The sequence shown here is derived from an EMBL/GenBank/DDBJ whole genome shotgun (WGS) entry which is preliminary data.</text>
</comment>
<organism evidence="1 2">
    <name type="scientific">Salinactinospora qingdaonensis</name>
    <dbReference type="NCBI Taxonomy" id="702744"/>
    <lineage>
        <taxon>Bacteria</taxon>
        <taxon>Bacillati</taxon>
        <taxon>Actinomycetota</taxon>
        <taxon>Actinomycetes</taxon>
        <taxon>Streptosporangiales</taxon>
        <taxon>Nocardiopsidaceae</taxon>
        <taxon>Salinactinospora</taxon>
    </lineage>
</organism>
<protein>
    <recommendedName>
        <fullName evidence="3">Histone deacetylase</fullName>
    </recommendedName>
</protein>